<dbReference type="Proteomes" id="UP000800200">
    <property type="component" value="Unassembled WGS sequence"/>
</dbReference>
<organism evidence="1 2">
    <name type="scientific">Zopfia rhizophila CBS 207.26</name>
    <dbReference type="NCBI Taxonomy" id="1314779"/>
    <lineage>
        <taxon>Eukaryota</taxon>
        <taxon>Fungi</taxon>
        <taxon>Dikarya</taxon>
        <taxon>Ascomycota</taxon>
        <taxon>Pezizomycotina</taxon>
        <taxon>Dothideomycetes</taxon>
        <taxon>Dothideomycetes incertae sedis</taxon>
        <taxon>Zopfiaceae</taxon>
        <taxon>Zopfia</taxon>
    </lineage>
</organism>
<evidence type="ECO:0000313" key="1">
    <source>
        <dbReference type="EMBL" id="KAF2186064.1"/>
    </source>
</evidence>
<gene>
    <name evidence="1" type="ORF">K469DRAFT_153660</name>
</gene>
<accession>A0A6A6E2P8</accession>
<protein>
    <recommendedName>
        <fullName evidence="3">HTH CENPB-type domain-containing protein</fullName>
    </recommendedName>
</protein>
<evidence type="ECO:0000313" key="2">
    <source>
        <dbReference type="Proteomes" id="UP000800200"/>
    </source>
</evidence>
<evidence type="ECO:0008006" key="3">
    <source>
        <dbReference type="Google" id="ProtNLM"/>
    </source>
</evidence>
<reference evidence="1" key="1">
    <citation type="journal article" date="2020" name="Stud. Mycol.">
        <title>101 Dothideomycetes genomes: a test case for predicting lifestyles and emergence of pathogens.</title>
        <authorList>
            <person name="Haridas S."/>
            <person name="Albert R."/>
            <person name="Binder M."/>
            <person name="Bloem J."/>
            <person name="Labutti K."/>
            <person name="Salamov A."/>
            <person name="Andreopoulos B."/>
            <person name="Baker S."/>
            <person name="Barry K."/>
            <person name="Bills G."/>
            <person name="Bluhm B."/>
            <person name="Cannon C."/>
            <person name="Castanera R."/>
            <person name="Culley D."/>
            <person name="Daum C."/>
            <person name="Ezra D."/>
            <person name="Gonzalez J."/>
            <person name="Henrissat B."/>
            <person name="Kuo A."/>
            <person name="Liang C."/>
            <person name="Lipzen A."/>
            <person name="Lutzoni F."/>
            <person name="Magnuson J."/>
            <person name="Mondo S."/>
            <person name="Nolan M."/>
            <person name="Ohm R."/>
            <person name="Pangilinan J."/>
            <person name="Park H.-J."/>
            <person name="Ramirez L."/>
            <person name="Alfaro M."/>
            <person name="Sun H."/>
            <person name="Tritt A."/>
            <person name="Yoshinaga Y."/>
            <person name="Zwiers L.-H."/>
            <person name="Turgeon B."/>
            <person name="Goodwin S."/>
            <person name="Spatafora J."/>
            <person name="Crous P."/>
            <person name="Grigoriev I."/>
        </authorList>
    </citation>
    <scope>NUCLEOTIDE SEQUENCE</scope>
    <source>
        <strain evidence="1">CBS 207.26</strain>
    </source>
</reference>
<proteinExistence type="predicted"/>
<name>A0A6A6E2P8_9PEZI</name>
<keyword evidence="2" id="KW-1185">Reference proteome</keyword>
<dbReference type="AlphaFoldDB" id="A0A6A6E2P8"/>
<dbReference type="OrthoDB" id="4368338at2759"/>
<sequence>MRAHVPKETAYDTEVKRIKEAVQLLKTLNNPNVKQYARDHQLPYQRLLRAFHGGHNQKTRPQGNQKLTEEQDLALLRYCDAIDDISFGLHQTLVTQQANALLAEVHHSQGPLLTVGKQWVKRWLQSKLQYQRVKVKPIEVAQKLAQQPEGICA</sequence>
<dbReference type="EMBL" id="ML994631">
    <property type="protein sequence ID" value="KAF2186064.1"/>
    <property type="molecule type" value="Genomic_DNA"/>
</dbReference>